<organism evidence="1 2">
    <name type="scientific">Pyricularia oryzae</name>
    <name type="common">Rice blast fungus</name>
    <name type="synonym">Magnaporthe oryzae</name>
    <dbReference type="NCBI Taxonomy" id="318829"/>
    <lineage>
        <taxon>Eukaryota</taxon>
        <taxon>Fungi</taxon>
        <taxon>Dikarya</taxon>
        <taxon>Ascomycota</taxon>
        <taxon>Pezizomycotina</taxon>
        <taxon>Sordariomycetes</taxon>
        <taxon>Sordariomycetidae</taxon>
        <taxon>Magnaporthales</taxon>
        <taxon>Pyriculariaceae</taxon>
        <taxon>Pyricularia</taxon>
    </lineage>
</organism>
<protein>
    <submittedName>
        <fullName evidence="1">Uncharacterized protein</fullName>
    </submittedName>
</protein>
<evidence type="ECO:0000313" key="2">
    <source>
        <dbReference type="Proteomes" id="UP000294847"/>
    </source>
</evidence>
<accession>A0A4P7NKT1</accession>
<evidence type="ECO:0000313" key="1">
    <source>
        <dbReference type="EMBL" id="QBZ62672.1"/>
    </source>
</evidence>
<gene>
    <name evidence="1" type="ORF">PoMZ_11555</name>
</gene>
<name>A0A4P7NKT1_PYROR</name>
<dbReference type="Proteomes" id="UP000294847">
    <property type="component" value="Chromosome 5"/>
</dbReference>
<reference evidence="1 2" key="1">
    <citation type="journal article" date="2019" name="Mol. Biol. Evol.">
        <title>Blast fungal genomes show frequent chromosomal changes, gene gains and losses, and effector gene turnover.</title>
        <authorList>
            <person name="Gomez Luciano L.B."/>
            <person name="Jason Tsai I."/>
            <person name="Chuma I."/>
            <person name="Tosa Y."/>
            <person name="Chen Y.H."/>
            <person name="Li J.Y."/>
            <person name="Li M.Y."/>
            <person name="Jade Lu M.Y."/>
            <person name="Nakayashiki H."/>
            <person name="Li W.H."/>
        </authorList>
    </citation>
    <scope>NUCLEOTIDE SEQUENCE [LARGE SCALE GENOMIC DNA]</scope>
    <source>
        <strain evidence="1">MZ5-1-6</strain>
    </source>
</reference>
<sequence length="78" mass="8626">MPEAVIMIDPMPKMARRPSLSATAVRSRLSNTSPTSVRLRNKPIKLSECGISGSVDAPYAMRRTARWMMSSFTLAGER</sequence>
<dbReference type="AlphaFoldDB" id="A0A4P7NKT1"/>
<proteinExistence type="predicted"/>
<dbReference type="EMBL" id="CP034208">
    <property type="protein sequence ID" value="QBZ62672.1"/>
    <property type="molecule type" value="Genomic_DNA"/>
</dbReference>